<comment type="similarity">
    <text evidence="1">Belongs to the LysR transcriptional regulatory family.</text>
</comment>
<proteinExistence type="inferred from homology"/>
<dbReference type="InterPro" id="IPR000847">
    <property type="entry name" value="LysR_HTH_N"/>
</dbReference>
<dbReference type="InterPro" id="IPR036388">
    <property type="entry name" value="WH-like_DNA-bd_sf"/>
</dbReference>
<dbReference type="Proteomes" id="UP000182985">
    <property type="component" value="Unassembled WGS sequence"/>
</dbReference>
<evidence type="ECO:0000256" key="2">
    <source>
        <dbReference type="ARBA" id="ARBA00023015"/>
    </source>
</evidence>
<evidence type="ECO:0000259" key="5">
    <source>
        <dbReference type="PROSITE" id="PS50931"/>
    </source>
</evidence>
<dbReference type="AlphaFoldDB" id="A0A1J6HIC5"/>
<evidence type="ECO:0000256" key="3">
    <source>
        <dbReference type="ARBA" id="ARBA00023125"/>
    </source>
</evidence>
<keyword evidence="3" id="KW-0238">DNA-binding</keyword>
<dbReference type="RefSeq" id="WP_071632465.1">
    <property type="nucleotide sequence ID" value="NZ_JBCAUP010000007.1"/>
</dbReference>
<dbReference type="PANTHER" id="PTHR30579:SF7">
    <property type="entry name" value="HTH-TYPE TRANSCRIPTIONAL REGULATOR LRHA-RELATED"/>
    <property type="match status" value="1"/>
</dbReference>
<accession>A0A1J6HIC5</accession>
<organism evidence="6 7">
    <name type="scientific">Brucella cytisi</name>
    <dbReference type="NCBI Taxonomy" id="407152"/>
    <lineage>
        <taxon>Bacteria</taxon>
        <taxon>Pseudomonadati</taxon>
        <taxon>Pseudomonadota</taxon>
        <taxon>Alphaproteobacteria</taxon>
        <taxon>Hyphomicrobiales</taxon>
        <taxon>Brucellaceae</taxon>
        <taxon>Brucella/Ochrobactrum group</taxon>
        <taxon>Brucella</taxon>
    </lineage>
</organism>
<comment type="caution">
    <text evidence="6">The sequence shown here is derived from an EMBL/GenBank/DDBJ whole genome shotgun (WGS) entry which is preliminary data.</text>
</comment>
<dbReference type="EMBL" id="MOEC01000014">
    <property type="protein sequence ID" value="OIS92757.1"/>
    <property type="molecule type" value="Genomic_DNA"/>
</dbReference>
<evidence type="ECO:0000256" key="4">
    <source>
        <dbReference type="ARBA" id="ARBA00023163"/>
    </source>
</evidence>
<dbReference type="Gene3D" id="1.10.10.10">
    <property type="entry name" value="Winged helix-like DNA-binding domain superfamily/Winged helix DNA-binding domain"/>
    <property type="match status" value="1"/>
</dbReference>
<dbReference type="GO" id="GO:0003677">
    <property type="term" value="F:DNA binding"/>
    <property type="evidence" value="ECO:0007669"/>
    <property type="project" value="UniProtKB-KW"/>
</dbReference>
<protein>
    <recommendedName>
        <fullName evidence="5">HTH lysR-type domain-containing protein</fullName>
    </recommendedName>
</protein>
<dbReference type="SUPFAM" id="SSF46785">
    <property type="entry name" value="Winged helix' DNA-binding domain"/>
    <property type="match status" value="1"/>
</dbReference>
<keyword evidence="4" id="KW-0804">Transcription</keyword>
<keyword evidence="2" id="KW-0805">Transcription regulation</keyword>
<dbReference type="Gene3D" id="3.40.190.10">
    <property type="entry name" value="Periplasmic binding protein-like II"/>
    <property type="match status" value="2"/>
</dbReference>
<gene>
    <name evidence="6" type="ORF">BLA27_15075</name>
</gene>
<dbReference type="Pfam" id="PF00126">
    <property type="entry name" value="HTH_1"/>
    <property type="match status" value="1"/>
</dbReference>
<evidence type="ECO:0000313" key="7">
    <source>
        <dbReference type="Proteomes" id="UP000182985"/>
    </source>
</evidence>
<dbReference type="Pfam" id="PF03466">
    <property type="entry name" value="LysR_substrate"/>
    <property type="match status" value="1"/>
</dbReference>
<dbReference type="PRINTS" id="PR00039">
    <property type="entry name" value="HTHLYSR"/>
</dbReference>
<dbReference type="InterPro" id="IPR036390">
    <property type="entry name" value="WH_DNA-bd_sf"/>
</dbReference>
<keyword evidence="7" id="KW-1185">Reference proteome</keyword>
<evidence type="ECO:0000313" key="6">
    <source>
        <dbReference type="EMBL" id="OIS92757.1"/>
    </source>
</evidence>
<dbReference type="FunFam" id="1.10.10.10:FF:000001">
    <property type="entry name" value="LysR family transcriptional regulator"/>
    <property type="match status" value="1"/>
</dbReference>
<dbReference type="InterPro" id="IPR050176">
    <property type="entry name" value="LTTR"/>
</dbReference>
<dbReference type="PROSITE" id="PS50931">
    <property type="entry name" value="HTH_LYSR"/>
    <property type="match status" value="1"/>
</dbReference>
<dbReference type="InterPro" id="IPR005119">
    <property type="entry name" value="LysR_subst-bd"/>
</dbReference>
<sequence length="321" mass="35206">MLPTSDLPPGRSQSDFIDHEKRFIIMLFMIVRGESMFDIALLRTFEAVAGLSSFTRAGQQLNLTQSAVSAHIRRLEEQTGTVLFERNTRSVALTPQGQALLGYAKAILRLSEEARTLMKGNSSGFHLRMGASDDLTSTWLPSALKKFQDSRSDRTLEIQISNTASLLESMDRSELDLIIACRCRGDQSGIHLWNEPLRWMVGKTPLDTEAPIPLAVFPEPCPYRDAALAALAAKNCRWRIASISPSLGSLTAMAGAGLAVSPLNSGSIPAKLQSIVADEQLPRLPDVEFVAHVRPGLSEENALLTRSVIDWISVNRPKLNT</sequence>
<reference evidence="6 7" key="1">
    <citation type="submission" date="2016-10" db="EMBL/GenBank/DDBJ databases">
        <title>The Draft Genome Sequence of the Potato Rhizosphere Bacteria Ochrobactrum sp. IPA7.2.</title>
        <authorList>
            <person name="Gogoleva N.E."/>
            <person name="Khlopko Y.A."/>
            <person name="Burygin G.L."/>
            <person name="Plotnikov A.O."/>
        </authorList>
    </citation>
    <scope>NUCLEOTIDE SEQUENCE [LARGE SCALE GENOMIC DNA]</scope>
    <source>
        <strain evidence="6 7">IPA7.2</strain>
    </source>
</reference>
<dbReference type="PANTHER" id="PTHR30579">
    <property type="entry name" value="TRANSCRIPTIONAL REGULATOR"/>
    <property type="match status" value="1"/>
</dbReference>
<dbReference type="SUPFAM" id="SSF53850">
    <property type="entry name" value="Periplasmic binding protein-like II"/>
    <property type="match status" value="1"/>
</dbReference>
<dbReference type="GO" id="GO:0003700">
    <property type="term" value="F:DNA-binding transcription factor activity"/>
    <property type="evidence" value="ECO:0007669"/>
    <property type="project" value="InterPro"/>
</dbReference>
<name>A0A1J6HIC5_9HYPH</name>
<feature type="domain" description="HTH lysR-type" evidence="5">
    <location>
        <begin position="37"/>
        <end position="94"/>
    </location>
</feature>
<evidence type="ECO:0000256" key="1">
    <source>
        <dbReference type="ARBA" id="ARBA00009437"/>
    </source>
</evidence>